<sequence>MKKIKCHICKAKNNEMICKRCGVNLSDAMIEQLMLLSGGYIYYNDNKKYVDKFSSCRFSFTNKRLVIYKIKPQSENQAIGLFIDLVNTVIKIPCISINLDDIEWVRRYDTRHLIKTNIDTCYIWSH</sequence>
<dbReference type="EMBL" id="FRCP01000028">
    <property type="protein sequence ID" value="SHN02639.1"/>
    <property type="molecule type" value="Genomic_DNA"/>
</dbReference>
<name>A0A1M7NG70_9FIRM</name>
<dbReference type="STRING" id="1120996.SAMN02746066_04464"/>
<keyword evidence="2" id="KW-1185">Reference proteome</keyword>
<organism evidence="1 2">
    <name type="scientific">Anaerosporobacter mobilis DSM 15930</name>
    <dbReference type="NCBI Taxonomy" id="1120996"/>
    <lineage>
        <taxon>Bacteria</taxon>
        <taxon>Bacillati</taxon>
        <taxon>Bacillota</taxon>
        <taxon>Clostridia</taxon>
        <taxon>Lachnospirales</taxon>
        <taxon>Lachnospiraceae</taxon>
        <taxon>Anaerosporobacter</taxon>
    </lineage>
</organism>
<protein>
    <submittedName>
        <fullName evidence="1">Uncharacterized protein</fullName>
    </submittedName>
</protein>
<accession>A0A1M7NG70</accession>
<dbReference type="RefSeq" id="WP_073291599.1">
    <property type="nucleotide sequence ID" value="NZ_FRCP01000028.1"/>
</dbReference>
<reference evidence="1 2" key="1">
    <citation type="submission" date="2016-11" db="EMBL/GenBank/DDBJ databases">
        <authorList>
            <person name="Jaros S."/>
            <person name="Januszkiewicz K."/>
            <person name="Wedrychowicz H."/>
        </authorList>
    </citation>
    <scope>NUCLEOTIDE SEQUENCE [LARGE SCALE GENOMIC DNA]</scope>
    <source>
        <strain evidence="1 2">DSM 15930</strain>
    </source>
</reference>
<gene>
    <name evidence="1" type="ORF">SAMN02746066_04464</name>
</gene>
<evidence type="ECO:0000313" key="2">
    <source>
        <dbReference type="Proteomes" id="UP000184038"/>
    </source>
</evidence>
<evidence type="ECO:0000313" key="1">
    <source>
        <dbReference type="EMBL" id="SHN02639.1"/>
    </source>
</evidence>
<dbReference type="Proteomes" id="UP000184038">
    <property type="component" value="Unassembled WGS sequence"/>
</dbReference>
<proteinExistence type="predicted"/>
<dbReference type="AlphaFoldDB" id="A0A1M7NG70"/>